<keyword evidence="7" id="KW-0460">Magnesium</keyword>
<evidence type="ECO:0000313" key="10">
    <source>
        <dbReference type="Proteomes" id="UP000190105"/>
    </source>
</evidence>
<feature type="transmembrane region" description="Helical" evidence="8">
    <location>
        <begin position="6"/>
        <end position="26"/>
    </location>
</feature>
<dbReference type="GO" id="GO:0009103">
    <property type="term" value="P:lipopolysaccharide biosynthetic process"/>
    <property type="evidence" value="ECO:0007669"/>
    <property type="project" value="TreeGrafter"/>
</dbReference>
<dbReference type="Proteomes" id="UP000190105">
    <property type="component" value="Unassembled WGS sequence"/>
</dbReference>
<proteinExistence type="predicted"/>
<feature type="transmembrane region" description="Helical" evidence="8">
    <location>
        <begin position="160"/>
        <end position="179"/>
    </location>
</feature>
<reference evidence="10" key="1">
    <citation type="submission" date="2017-02" db="EMBL/GenBank/DDBJ databases">
        <authorList>
            <person name="Varghese N."/>
            <person name="Submissions S."/>
        </authorList>
    </citation>
    <scope>NUCLEOTIDE SEQUENCE [LARGE SCALE GENOMIC DNA]</scope>
    <source>
        <strain evidence="10">USBA 833</strain>
    </source>
</reference>
<dbReference type="GO" id="GO:0071555">
    <property type="term" value="P:cell wall organization"/>
    <property type="evidence" value="ECO:0007669"/>
    <property type="project" value="TreeGrafter"/>
</dbReference>
<feature type="transmembrane region" description="Helical" evidence="8">
    <location>
        <begin position="238"/>
        <end position="259"/>
    </location>
</feature>
<dbReference type="EMBL" id="FUYH01000001">
    <property type="protein sequence ID" value="SKA75814.1"/>
    <property type="molecule type" value="Genomic_DNA"/>
</dbReference>
<dbReference type="STRING" id="1147123.SAMN05443428_10193"/>
<accession>A0A1T4WET4</accession>
<dbReference type="PANTHER" id="PTHR22926:SF3">
    <property type="entry name" value="UNDECAPRENYL-PHOSPHATE ALPHA-N-ACETYLGLUCOSAMINYL 1-PHOSPHATE TRANSFERASE"/>
    <property type="match status" value="1"/>
</dbReference>
<keyword evidence="3 9" id="KW-0808">Transferase</keyword>
<gene>
    <name evidence="9" type="ORF">SAMN05443428_10193</name>
</gene>
<feature type="transmembrane region" description="Helical" evidence="8">
    <location>
        <begin position="317"/>
        <end position="337"/>
    </location>
</feature>
<keyword evidence="6 8" id="KW-0472">Membrane</keyword>
<dbReference type="PANTHER" id="PTHR22926">
    <property type="entry name" value="PHOSPHO-N-ACETYLMURAMOYL-PENTAPEPTIDE-TRANSFERASE"/>
    <property type="match status" value="1"/>
</dbReference>
<feature type="transmembrane region" description="Helical" evidence="8">
    <location>
        <begin position="46"/>
        <end position="65"/>
    </location>
</feature>
<dbReference type="InterPro" id="IPR000715">
    <property type="entry name" value="Glycosyl_transferase_4"/>
</dbReference>
<feature type="transmembrane region" description="Helical" evidence="8">
    <location>
        <begin position="100"/>
        <end position="117"/>
    </location>
</feature>
<dbReference type="RefSeq" id="WP_078695130.1">
    <property type="nucleotide sequence ID" value="NZ_FUYH01000001.1"/>
</dbReference>
<evidence type="ECO:0000256" key="3">
    <source>
        <dbReference type="ARBA" id="ARBA00022679"/>
    </source>
</evidence>
<evidence type="ECO:0000256" key="6">
    <source>
        <dbReference type="ARBA" id="ARBA00023136"/>
    </source>
</evidence>
<dbReference type="CDD" id="cd06853">
    <property type="entry name" value="GT_WecA_like"/>
    <property type="match status" value="1"/>
</dbReference>
<feature type="transmembrane region" description="Helical" evidence="8">
    <location>
        <begin position="185"/>
        <end position="204"/>
    </location>
</feature>
<keyword evidence="2" id="KW-1003">Cell membrane</keyword>
<feature type="binding site" evidence="7">
    <location>
        <position position="213"/>
    </location>
    <ligand>
        <name>Mg(2+)</name>
        <dbReference type="ChEBI" id="CHEBI:18420"/>
    </ligand>
</feature>
<evidence type="ECO:0000256" key="2">
    <source>
        <dbReference type="ARBA" id="ARBA00022475"/>
    </source>
</evidence>
<evidence type="ECO:0000256" key="4">
    <source>
        <dbReference type="ARBA" id="ARBA00022692"/>
    </source>
</evidence>
<keyword evidence="10" id="KW-1185">Reference proteome</keyword>
<comment type="subcellular location">
    <subcellularLocation>
        <location evidence="1">Cell membrane</location>
        <topology evidence="1">Multi-pass membrane protein</topology>
    </subcellularLocation>
</comment>
<sequence length="343" mass="36967">MIRYGAIFVLSALISFAITPLIKKLAINLKAIDIPKDDRRIHNKPIPRMGGLAIYISFVSAALYFSNFDKNVAGIVFGSTILVIGGIVDDIRSLRPIYKLIFQILSVCVLIAFGITVKSITVPFLPGDGYIYIGYFGIPVTILWVVGITNAINLIDGLDGLACGICLISSITLFGVSLISGRYTAVLLTAVLAGSCFGFLPYNFNPASIFMGDTGSQFLGFALAAISIQGAIKSAAAVVVAVPILALGIPIYDTLFAMIRRRINNKPIMQADRGHLHHRLLDMGFSQKQVVFIMYSISVVLGTTALMAMMLTAKKSFALLIVVCSITLAFGIEIGLFSRKTKN</sequence>
<name>A0A1T4WET4_9CLOT</name>
<evidence type="ECO:0000256" key="5">
    <source>
        <dbReference type="ARBA" id="ARBA00022989"/>
    </source>
</evidence>
<organism evidence="9 10">
    <name type="scientific">Caloramator quimbayensis</name>
    <dbReference type="NCBI Taxonomy" id="1147123"/>
    <lineage>
        <taxon>Bacteria</taxon>
        <taxon>Bacillati</taxon>
        <taxon>Bacillota</taxon>
        <taxon>Clostridia</taxon>
        <taxon>Eubacteriales</taxon>
        <taxon>Clostridiaceae</taxon>
        <taxon>Caloramator</taxon>
    </lineage>
</organism>
<dbReference type="InterPro" id="IPR018480">
    <property type="entry name" value="PNAcMuramoyl-5peptid_Trfase_CS"/>
</dbReference>
<feature type="transmembrane region" description="Helical" evidence="8">
    <location>
        <begin position="71"/>
        <end position="88"/>
    </location>
</feature>
<dbReference type="GO" id="GO:0005886">
    <property type="term" value="C:plasma membrane"/>
    <property type="evidence" value="ECO:0007669"/>
    <property type="project" value="UniProtKB-SubCell"/>
</dbReference>
<dbReference type="GO" id="GO:0046872">
    <property type="term" value="F:metal ion binding"/>
    <property type="evidence" value="ECO:0007669"/>
    <property type="project" value="UniProtKB-KW"/>
</dbReference>
<dbReference type="Pfam" id="PF00953">
    <property type="entry name" value="Glycos_transf_4"/>
    <property type="match status" value="1"/>
</dbReference>
<keyword evidence="7" id="KW-0479">Metal-binding</keyword>
<evidence type="ECO:0000313" key="9">
    <source>
        <dbReference type="EMBL" id="SKA75814.1"/>
    </source>
</evidence>
<dbReference type="GO" id="GO:0044038">
    <property type="term" value="P:cell wall macromolecule biosynthetic process"/>
    <property type="evidence" value="ECO:0007669"/>
    <property type="project" value="TreeGrafter"/>
</dbReference>
<keyword evidence="5 8" id="KW-1133">Transmembrane helix</keyword>
<dbReference type="AlphaFoldDB" id="A0A1T4WET4"/>
<keyword evidence="4 8" id="KW-0812">Transmembrane</keyword>
<dbReference type="OrthoDB" id="9805475at2"/>
<feature type="transmembrane region" description="Helical" evidence="8">
    <location>
        <begin position="129"/>
        <end position="148"/>
    </location>
</feature>
<feature type="transmembrane region" description="Helical" evidence="8">
    <location>
        <begin position="290"/>
        <end position="311"/>
    </location>
</feature>
<protein>
    <submittedName>
        <fullName evidence="9">UDP-GlcNAc:undecaprenyl-phosphate GlcNAc-1-phosphate transferase</fullName>
    </submittedName>
</protein>
<feature type="binding site" evidence="7">
    <location>
        <position position="153"/>
    </location>
    <ligand>
        <name>Mg(2+)</name>
        <dbReference type="ChEBI" id="CHEBI:18420"/>
    </ligand>
</feature>
<dbReference type="GO" id="GO:0016780">
    <property type="term" value="F:phosphotransferase activity, for other substituted phosphate groups"/>
    <property type="evidence" value="ECO:0007669"/>
    <property type="project" value="InterPro"/>
</dbReference>
<dbReference type="PROSITE" id="PS01348">
    <property type="entry name" value="MRAY_2"/>
    <property type="match status" value="1"/>
</dbReference>
<evidence type="ECO:0000256" key="1">
    <source>
        <dbReference type="ARBA" id="ARBA00004651"/>
    </source>
</evidence>
<feature type="transmembrane region" description="Helical" evidence="8">
    <location>
        <begin position="216"/>
        <end position="232"/>
    </location>
</feature>
<evidence type="ECO:0000256" key="7">
    <source>
        <dbReference type="PIRSR" id="PIRSR600715-1"/>
    </source>
</evidence>
<evidence type="ECO:0000256" key="8">
    <source>
        <dbReference type="SAM" id="Phobius"/>
    </source>
</evidence>
<comment type="cofactor">
    <cofactor evidence="7">
        <name>Mg(2+)</name>
        <dbReference type="ChEBI" id="CHEBI:18420"/>
    </cofactor>
</comment>